<comment type="caution">
    <text evidence="2">The sequence shown here is derived from an EMBL/GenBank/DDBJ whole genome shotgun (WGS) entry which is preliminary data.</text>
</comment>
<dbReference type="Proteomes" id="UP000256645">
    <property type="component" value="Unassembled WGS sequence"/>
</dbReference>
<accession>A0A3D8QPN6</accession>
<dbReference type="InterPro" id="IPR010730">
    <property type="entry name" value="HET"/>
</dbReference>
<dbReference type="Pfam" id="PF06985">
    <property type="entry name" value="HET"/>
    <property type="match status" value="1"/>
</dbReference>
<dbReference type="AlphaFoldDB" id="A0A3D8QPN6"/>
<evidence type="ECO:0000313" key="3">
    <source>
        <dbReference type="Proteomes" id="UP000256645"/>
    </source>
</evidence>
<protein>
    <recommendedName>
        <fullName evidence="1">Heterokaryon incompatibility domain-containing protein</fullName>
    </recommendedName>
</protein>
<evidence type="ECO:0000313" key="2">
    <source>
        <dbReference type="EMBL" id="RDW63600.1"/>
    </source>
</evidence>
<dbReference type="PANTHER" id="PTHR24148:SF73">
    <property type="entry name" value="HET DOMAIN PROTEIN (AFU_ORTHOLOGUE AFUA_8G01020)"/>
    <property type="match status" value="1"/>
</dbReference>
<reference evidence="2 3" key="1">
    <citation type="journal article" date="2018" name="IMA Fungus">
        <title>IMA Genome-F 9: Draft genome sequence of Annulohypoxylon stygium, Aspergillus mulundensis, Berkeleyomyces basicola (syn. Thielaviopsis basicola), Ceratocystis smalleyi, two Cercospora beticola strains, Coleophoma cylindrospora, Fusarium fracticaudum, Phialophora cf. hyalina, and Morchella septimelata.</title>
        <authorList>
            <person name="Wingfield B.D."/>
            <person name="Bills G.F."/>
            <person name="Dong Y."/>
            <person name="Huang W."/>
            <person name="Nel W.J."/>
            <person name="Swalarsk-Parry B.S."/>
            <person name="Vaghefi N."/>
            <person name="Wilken P.M."/>
            <person name="An Z."/>
            <person name="de Beer Z.W."/>
            <person name="De Vos L."/>
            <person name="Chen L."/>
            <person name="Duong T.A."/>
            <person name="Gao Y."/>
            <person name="Hammerbacher A."/>
            <person name="Kikkert J.R."/>
            <person name="Li Y."/>
            <person name="Li H."/>
            <person name="Li K."/>
            <person name="Li Q."/>
            <person name="Liu X."/>
            <person name="Ma X."/>
            <person name="Naidoo K."/>
            <person name="Pethybridge S.J."/>
            <person name="Sun J."/>
            <person name="Steenkamp E.T."/>
            <person name="van der Nest M.A."/>
            <person name="van Wyk S."/>
            <person name="Wingfield M.J."/>
            <person name="Xiong C."/>
            <person name="Yue Q."/>
            <person name="Zhang X."/>
        </authorList>
    </citation>
    <scope>NUCLEOTIDE SEQUENCE [LARGE SCALE GENOMIC DNA]</scope>
    <source>
        <strain evidence="2 3">BP6252</strain>
    </source>
</reference>
<dbReference type="OrthoDB" id="3598674at2759"/>
<dbReference type="PANTHER" id="PTHR24148">
    <property type="entry name" value="ANKYRIN REPEAT DOMAIN-CONTAINING PROTEIN 39 HOMOLOG-RELATED"/>
    <property type="match status" value="1"/>
</dbReference>
<feature type="domain" description="Heterokaryon incompatibility" evidence="1">
    <location>
        <begin position="124"/>
        <end position="233"/>
    </location>
</feature>
<organism evidence="2 3">
    <name type="scientific">Coleophoma cylindrospora</name>
    <dbReference type="NCBI Taxonomy" id="1849047"/>
    <lineage>
        <taxon>Eukaryota</taxon>
        <taxon>Fungi</taxon>
        <taxon>Dikarya</taxon>
        <taxon>Ascomycota</taxon>
        <taxon>Pezizomycotina</taxon>
        <taxon>Leotiomycetes</taxon>
        <taxon>Helotiales</taxon>
        <taxon>Dermateaceae</taxon>
        <taxon>Coleophoma</taxon>
    </lineage>
</organism>
<evidence type="ECO:0000259" key="1">
    <source>
        <dbReference type="Pfam" id="PF06985"/>
    </source>
</evidence>
<dbReference type="EMBL" id="PDLM01000013">
    <property type="protein sequence ID" value="RDW63600.1"/>
    <property type="molecule type" value="Genomic_DNA"/>
</dbReference>
<sequence length="662" mass="75393">MEKAAMFGYTRLRHTEELRLLKIEPDPESGYISCSIESFSFNGKSPLPYFALSYEWGPDDGTRRHILLNRQKIAVRENLWQALWHLRKRGISNRGDALDALYASGRRDLYLDGTSTPSSWQCGSWIWIDALCVNQDDTEERNCHVRLMPQIYRNAKEVLAWLGPFAASPYSHWYNEDEGAGSYISSMRALSRDRGDGGLVNLVGSGSKTVSVLTVLKALLNRSYWQRTWVIQEITLASTVFLICGDFFVDPAVLNYFRPFGSREMETPEQDTDNDLGLIRSSKEVQLSMGSRLLWDIFRLSIFEGSLYQYGSGRRVESVEGYRVENDAEIYARIQRDIHGITRSKGYILDEHRKSVRANTLEELLWTCHGSSCSDPRDKIYALLGLASDCQSGEIEADYSKSLFEVYEDVICFYTKSHSNTEFQYMPKVVSFSQHLQRVFESDSILQEMSEEENSKTERFSTERIKAQGIFTGTVSRLKEVSKYNLGQECSQNSIEATNLDEDFFDSLQTILTLSSNSSFGYFPVCATGVGSRQPTSVPSHAKAAYQTEDGVKFLNFQMENGRTGIISANARKGDIICQFLDCDVGAVLRKYSNESTFSVVGRAIIRKSEKEGLLEENLSWDEVRWRQFTHSVPYFNHDNGPPMDRIINLELDVVTLQQLTR</sequence>
<dbReference type="InterPro" id="IPR052895">
    <property type="entry name" value="HetReg/Transcr_Mod"/>
</dbReference>
<name>A0A3D8QPN6_9HELO</name>
<proteinExistence type="predicted"/>
<dbReference type="STRING" id="1849047.A0A3D8QPN6"/>
<gene>
    <name evidence="2" type="ORF">BP6252_11145</name>
</gene>
<keyword evidence="3" id="KW-1185">Reference proteome</keyword>